<proteinExistence type="predicted"/>
<evidence type="ECO:0000313" key="1">
    <source>
        <dbReference type="EMBL" id="CAH2090195.1"/>
    </source>
</evidence>
<dbReference type="EMBL" id="CAKOGL010000009">
    <property type="protein sequence ID" value="CAH2090195.1"/>
    <property type="molecule type" value="Genomic_DNA"/>
</dbReference>
<dbReference type="Proteomes" id="UP001153954">
    <property type="component" value="Unassembled WGS sequence"/>
</dbReference>
<evidence type="ECO:0000313" key="2">
    <source>
        <dbReference type="Proteomes" id="UP001153954"/>
    </source>
</evidence>
<protein>
    <submittedName>
        <fullName evidence="1">Uncharacterized protein</fullName>
    </submittedName>
</protein>
<name>A0AAU9TXA2_EUPED</name>
<reference evidence="1" key="1">
    <citation type="submission" date="2022-03" db="EMBL/GenBank/DDBJ databases">
        <authorList>
            <person name="Tunstrom K."/>
        </authorList>
    </citation>
    <scope>NUCLEOTIDE SEQUENCE</scope>
</reference>
<organism evidence="1 2">
    <name type="scientific">Euphydryas editha</name>
    <name type="common">Edith's checkerspot</name>
    <dbReference type="NCBI Taxonomy" id="104508"/>
    <lineage>
        <taxon>Eukaryota</taxon>
        <taxon>Metazoa</taxon>
        <taxon>Ecdysozoa</taxon>
        <taxon>Arthropoda</taxon>
        <taxon>Hexapoda</taxon>
        <taxon>Insecta</taxon>
        <taxon>Pterygota</taxon>
        <taxon>Neoptera</taxon>
        <taxon>Endopterygota</taxon>
        <taxon>Lepidoptera</taxon>
        <taxon>Glossata</taxon>
        <taxon>Ditrysia</taxon>
        <taxon>Papilionoidea</taxon>
        <taxon>Nymphalidae</taxon>
        <taxon>Nymphalinae</taxon>
        <taxon>Euphydryas</taxon>
    </lineage>
</organism>
<dbReference type="AlphaFoldDB" id="A0AAU9TXA2"/>
<accession>A0AAU9TXA2</accession>
<gene>
    <name evidence="1" type="ORF">EEDITHA_LOCUS6179</name>
</gene>
<sequence length="89" mass="10164">MGLRSTKVYPVSADRIALKNYDNHAKKCRNQKEVENVETQLISPKKVSASPVNLTSLTSGLLFETPKRRQFCQDIVIKPRRLTFDDAEE</sequence>
<keyword evidence="2" id="KW-1185">Reference proteome</keyword>
<comment type="caution">
    <text evidence="1">The sequence shown here is derived from an EMBL/GenBank/DDBJ whole genome shotgun (WGS) entry which is preliminary data.</text>
</comment>